<comment type="caution">
    <text evidence="1">The sequence shown here is derived from an EMBL/GenBank/DDBJ whole genome shotgun (WGS) entry which is preliminary data.</text>
</comment>
<proteinExistence type="predicted"/>
<protein>
    <submittedName>
        <fullName evidence="1">Uncharacterized protein</fullName>
    </submittedName>
</protein>
<evidence type="ECO:0000313" key="2">
    <source>
        <dbReference type="Proteomes" id="UP001163321"/>
    </source>
</evidence>
<evidence type="ECO:0000313" key="1">
    <source>
        <dbReference type="EMBL" id="KAI9910419.1"/>
    </source>
</evidence>
<gene>
    <name evidence="1" type="ORF">PsorP6_010326</name>
</gene>
<sequence>MARSSGRICNFEVETYVLICSLVTLTTSLARDEVYYDSYLIVTAEIRQRIANQGIILEVGGVVGHHLNCTSGAAELLMAFRELVGAP</sequence>
<reference evidence="1 2" key="1">
    <citation type="journal article" date="2022" name="bioRxiv">
        <title>The genome of the oomycete Peronosclerospora sorghi, a cosmopolitan pathogen of maize and sorghum, is inflated with dispersed pseudogenes.</title>
        <authorList>
            <person name="Fletcher K."/>
            <person name="Martin F."/>
            <person name="Isakeit T."/>
            <person name="Cavanaugh K."/>
            <person name="Magill C."/>
            <person name="Michelmore R."/>
        </authorList>
    </citation>
    <scope>NUCLEOTIDE SEQUENCE [LARGE SCALE GENOMIC DNA]</scope>
    <source>
        <strain evidence="1">P6</strain>
    </source>
</reference>
<name>A0ACC0VVD0_9STRA</name>
<dbReference type="Proteomes" id="UP001163321">
    <property type="component" value="Chromosome 6"/>
</dbReference>
<accession>A0ACC0VVD0</accession>
<dbReference type="EMBL" id="CM047585">
    <property type="protein sequence ID" value="KAI9910419.1"/>
    <property type="molecule type" value="Genomic_DNA"/>
</dbReference>
<organism evidence="1 2">
    <name type="scientific">Peronosclerospora sorghi</name>
    <dbReference type="NCBI Taxonomy" id="230839"/>
    <lineage>
        <taxon>Eukaryota</taxon>
        <taxon>Sar</taxon>
        <taxon>Stramenopiles</taxon>
        <taxon>Oomycota</taxon>
        <taxon>Peronosporomycetes</taxon>
        <taxon>Peronosporales</taxon>
        <taxon>Peronosporaceae</taxon>
        <taxon>Peronosclerospora</taxon>
    </lineage>
</organism>
<keyword evidence="2" id="KW-1185">Reference proteome</keyword>